<dbReference type="RefSeq" id="XP_003057333.1">
    <property type="nucleotide sequence ID" value="XM_003057287.1"/>
</dbReference>
<dbReference type="SUPFAM" id="SSF48403">
    <property type="entry name" value="Ankyrin repeat"/>
    <property type="match status" value="1"/>
</dbReference>
<keyword evidence="6" id="KW-1185">Reference proteome</keyword>
<feature type="region of interest" description="Disordered" evidence="4">
    <location>
        <begin position="469"/>
        <end position="494"/>
    </location>
</feature>
<dbReference type="PROSITE" id="PS50088">
    <property type="entry name" value="ANK_REPEAT"/>
    <property type="match status" value="2"/>
</dbReference>
<keyword evidence="2 3" id="KW-0040">ANK repeat</keyword>
<accession>C1MM44</accession>
<dbReference type="InterPro" id="IPR036770">
    <property type="entry name" value="Ankyrin_rpt-contain_sf"/>
</dbReference>
<dbReference type="SMART" id="SM00248">
    <property type="entry name" value="ANK"/>
    <property type="match status" value="4"/>
</dbReference>
<feature type="repeat" description="ANK" evidence="3">
    <location>
        <begin position="255"/>
        <end position="287"/>
    </location>
</feature>
<gene>
    <name evidence="5" type="ORF">MICPUCDRAFT_46744</name>
</gene>
<dbReference type="OMA" id="PPVQAWV"/>
<dbReference type="EMBL" id="GG663737">
    <property type="protein sequence ID" value="EEH58978.1"/>
    <property type="molecule type" value="Genomic_DNA"/>
</dbReference>
<proteinExistence type="predicted"/>
<dbReference type="OrthoDB" id="509238at2759"/>
<dbReference type="Pfam" id="PF00023">
    <property type="entry name" value="Ank"/>
    <property type="match status" value="1"/>
</dbReference>
<dbReference type="PANTHER" id="PTHR24171">
    <property type="entry name" value="ANKYRIN REPEAT DOMAIN-CONTAINING PROTEIN 39-RELATED"/>
    <property type="match status" value="1"/>
</dbReference>
<dbReference type="PROSITE" id="PS50297">
    <property type="entry name" value="ANK_REP_REGION"/>
    <property type="match status" value="2"/>
</dbReference>
<dbReference type="Proteomes" id="UP000001876">
    <property type="component" value="Unassembled WGS sequence"/>
</dbReference>
<protein>
    <submittedName>
        <fullName evidence="5">Predicted protein</fullName>
    </submittedName>
</protein>
<dbReference type="AlphaFoldDB" id="C1MM44"/>
<evidence type="ECO:0000313" key="6">
    <source>
        <dbReference type="Proteomes" id="UP000001876"/>
    </source>
</evidence>
<evidence type="ECO:0000256" key="3">
    <source>
        <dbReference type="PROSITE-ProRule" id="PRU00023"/>
    </source>
</evidence>
<dbReference type="KEGG" id="mpp:MICPUCDRAFT_46744"/>
<keyword evidence="1" id="KW-0677">Repeat</keyword>
<evidence type="ECO:0000313" key="5">
    <source>
        <dbReference type="EMBL" id="EEH58978.1"/>
    </source>
</evidence>
<dbReference type="GeneID" id="9682772"/>
<sequence length="516" mass="54045">MPAEEGPVNLLGGGKSLHATEGAIANGVRVHRTHVITTAATEDQVRRTVILVGVKFLLGPTFGGDDYRDAILPHDVARWCAEQCGATVLKVHLRPPVQAWVEFDTEEGAANALAMSGATFPFKSQHAPGGRLKINPGTHGEMIKGARDHLNTPSWATLIPERLRGRETDAGERSAASVVDAARFANPFYDEDVAAYERYHRRLAEAYVANATAGNRAEEARKKLFRCAAMNDVDALEDAIFDGGADCDDVNGVDGGKTALHYAVASRARDAVACLLDHGANPSIVDANGVAPADAATGRDAMIEAALDVATTERREMRRIADAVAAGRFHVDVGDLNAPPPPRAPLHAAIAEGKNAMVRFLMAMGASVVKGDGDAGGSPLGAAAEAGNHRAARLLLMKGAPPEGGGGDRRPPLLEALGGVRAHGSRGGHAKIAKALIDELKRWRGLGFRIFFIADSIQLRTVIDTVPGPLVALSPPPRSGSTKSSSRDRASTTTSAVAAIAATFLAASSADPPTMR</sequence>
<dbReference type="Gene3D" id="1.25.40.20">
    <property type="entry name" value="Ankyrin repeat-containing domain"/>
    <property type="match status" value="2"/>
</dbReference>
<name>C1MM44_MICPC</name>
<evidence type="ECO:0000256" key="4">
    <source>
        <dbReference type="SAM" id="MobiDB-lite"/>
    </source>
</evidence>
<dbReference type="InterPro" id="IPR002110">
    <property type="entry name" value="Ankyrin_rpt"/>
</dbReference>
<evidence type="ECO:0000256" key="1">
    <source>
        <dbReference type="ARBA" id="ARBA00022737"/>
    </source>
</evidence>
<organism evidence="6">
    <name type="scientific">Micromonas pusilla (strain CCMP1545)</name>
    <name type="common">Picoplanktonic green alga</name>
    <dbReference type="NCBI Taxonomy" id="564608"/>
    <lineage>
        <taxon>Eukaryota</taxon>
        <taxon>Viridiplantae</taxon>
        <taxon>Chlorophyta</taxon>
        <taxon>Mamiellophyceae</taxon>
        <taxon>Mamiellales</taxon>
        <taxon>Mamiellaceae</taxon>
        <taxon>Micromonas</taxon>
    </lineage>
</organism>
<feature type="repeat" description="ANK" evidence="3">
    <location>
        <begin position="341"/>
        <end position="373"/>
    </location>
</feature>
<reference evidence="5 6" key="1">
    <citation type="journal article" date="2009" name="Science">
        <title>Green evolution and dynamic adaptations revealed by genomes of the marine picoeukaryotes Micromonas.</title>
        <authorList>
            <person name="Worden A.Z."/>
            <person name="Lee J.H."/>
            <person name="Mock T."/>
            <person name="Rouze P."/>
            <person name="Simmons M.P."/>
            <person name="Aerts A.L."/>
            <person name="Allen A.E."/>
            <person name="Cuvelier M.L."/>
            <person name="Derelle E."/>
            <person name="Everett M.V."/>
            <person name="Foulon E."/>
            <person name="Grimwood J."/>
            <person name="Gundlach H."/>
            <person name="Henrissat B."/>
            <person name="Napoli C."/>
            <person name="McDonald S.M."/>
            <person name="Parker M.S."/>
            <person name="Rombauts S."/>
            <person name="Salamov A."/>
            <person name="Von Dassow P."/>
            <person name="Badger J.H."/>
            <person name="Coutinho P.M."/>
            <person name="Demir E."/>
            <person name="Dubchak I."/>
            <person name="Gentemann C."/>
            <person name="Eikrem W."/>
            <person name="Gready J.E."/>
            <person name="John U."/>
            <person name="Lanier W."/>
            <person name="Lindquist E.A."/>
            <person name="Lucas S."/>
            <person name="Mayer K.F."/>
            <person name="Moreau H."/>
            <person name="Not F."/>
            <person name="Otillar R."/>
            <person name="Panaud O."/>
            <person name="Pangilinan J."/>
            <person name="Paulsen I."/>
            <person name="Piegu B."/>
            <person name="Poliakov A."/>
            <person name="Robbens S."/>
            <person name="Schmutz J."/>
            <person name="Toulza E."/>
            <person name="Wyss T."/>
            <person name="Zelensky A."/>
            <person name="Zhou K."/>
            <person name="Armbrust E.V."/>
            <person name="Bhattacharya D."/>
            <person name="Goodenough U.W."/>
            <person name="Van de Peer Y."/>
            <person name="Grigoriev I.V."/>
        </authorList>
    </citation>
    <scope>NUCLEOTIDE SEQUENCE [LARGE SCALE GENOMIC DNA]</scope>
    <source>
        <strain evidence="5 6">CCMP1545</strain>
    </source>
</reference>
<evidence type="ECO:0000256" key="2">
    <source>
        <dbReference type="ARBA" id="ARBA00023043"/>
    </source>
</evidence>